<feature type="domain" description="C2H2-type" evidence="2">
    <location>
        <begin position="117"/>
        <end position="140"/>
    </location>
</feature>
<evidence type="ECO:0000313" key="5">
    <source>
        <dbReference type="RefSeq" id="XP_023933753.2"/>
    </source>
</evidence>
<dbReference type="GeneID" id="112042810"/>
<dbReference type="Proteomes" id="UP001652582">
    <property type="component" value="Chromosome 8"/>
</dbReference>
<dbReference type="RefSeq" id="XP_023933753.2">
    <property type="nucleotide sequence ID" value="XM_024077985.2"/>
</dbReference>
<feature type="domain" description="C2H2-type" evidence="2">
    <location>
        <begin position="80"/>
        <end position="101"/>
    </location>
</feature>
<dbReference type="PROSITE" id="PS00028">
    <property type="entry name" value="ZINC_FINGER_C2H2_1"/>
    <property type="match status" value="2"/>
</dbReference>
<name>A0A6J1MLW9_BICAN</name>
<dbReference type="RefSeq" id="XP_023933754.2">
    <property type="nucleotide sequence ID" value="XM_024077986.2"/>
</dbReference>
<dbReference type="KEGG" id="bany:112042810"/>
<reference evidence="4 5" key="1">
    <citation type="submission" date="2025-05" db="UniProtKB">
        <authorList>
            <consortium name="RefSeq"/>
        </authorList>
    </citation>
    <scope>IDENTIFICATION</scope>
</reference>
<organism evidence="3 4">
    <name type="scientific">Bicyclus anynana</name>
    <name type="common">Squinting bush brown butterfly</name>
    <dbReference type="NCBI Taxonomy" id="110368"/>
    <lineage>
        <taxon>Eukaryota</taxon>
        <taxon>Metazoa</taxon>
        <taxon>Ecdysozoa</taxon>
        <taxon>Arthropoda</taxon>
        <taxon>Hexapoda</taxon>
        <taxon>Insecta</taxon>
        <taxon>Pterygota</taxon>
        <taxon>Neoptera</taxon>
        <taxon>Endopterygota</taxon>
        <taxon>Lepidoptera</taxon>
        <taxon>Glossata</taxon>
        <taxon>Ditrysia</taxon>
        <taxon>Papilionoidea</taxon>
        <taxon>Nymphalidae</taxon>
        <taxon>Satyrinae</taxon>
        <taxon>Satyrini</taxon>
        <taxon>Mycalesina</taxon>
        <taxon>Bicyclus</taxon>
    </lineage>
</organism>
<dbReference type="InterPro" id="IPR013087">
    <property type="entry name" value="Znf_C2H2_type"/>
</dbReference>
<dbReference type="RefSeq" id="XP_023933752.2">
    <property type="nucleotide sequence ID" value="XM_024077984.2"/>
</dbReference>
<gene>
    <name evidence="4 5 6" type="primary">LOC112042810</name>
</gene>
<dbReference type="OrthoDB" id="18440at2759"/>
<dbReference type="SMART" id="SM00355">
    <property type="entry name" value="ZnF_C2H2"/>
    <property type="match status" value="3"/>
</dbReference>
<protein>
    <submittedName>
        <fullName evidence="4 5">Protein lethal(2)k10201</fullName>
    </submittedName>
</protein>
<dbReference type="AlphaFoldDB" id="A0A6J1MLW9"/>
<evidence type="ECO:0000313" key="4">
    <source>
        <dbReference type="RefSeq" id="XP_023933752.2"/>
    </source>
</evidence>
<evidence type="ECO:0000313" key="6">
    <source>
        <dbReference type="RefSeq" id="XP_023933754.2"/>
    </source>
</evidence>
<dbReference type="InterPro" id="IPR039258">
    <property type="entry name" value="ZNF511"/>
</dbReference>
<dbReference type="Gene3D" id="3.30.160.60">
    <property type="entry name" value="Classic Zinc Finger"/>
    <property type="match status" value="1"/>
</dbReference>
<sequence length="220" mass="25535">MEDIDILSLLGKYGIGRRKLDDDLFSGDKLPARFGIYDEDEENQCHQVTPTQCTVPGCNFTADSIVNFEKHYNSMHRYSCSQCKKVLPSPHLLDLHVQEQHDSFFAVMAERKPSYSCYIEECKEKFTNAEERLNHCVKIHKLPKDYRFDSKPKKSSKNKKSQQDIQVDQASKKDQKFNFTNNRQKVFSYTGKKFTQEQNTSASVDMDAIMIDLKENLPQT</sequence>
<keyword evidence="3" id="KW-1185">Reference proteome</keyword>
<evidence type="ECO:0000259" key="2">
    <source>
        <dbReference type="PROSITE" id="PS00028"/>
    </source>
</evidence>
<proteinExistence type="predicted"/>
<evidence type="ECO:0000256" key="1">
    <source>
        <dbReference type="SAM" id="MobiDB-lite"/>
    </source>
</evidence>
<accession>A0A6J1MLW9</accession>
<evidence type="ECO:0000313" key="3">
    <source>
        <dbReference type="Proteomes" id="UP001652582"/>
    </source>
</evidence>
<dbReference type="PANTHER" id="PTHR21354">
    <property type="entry name" value="ZINC FINGER PROTEIN 511"/>
    <property type="match status" value="1"/>
</dbReference>
<feature type="region of interest" description="Disordered" evidence="1">
    <location>
        <begin position="147"/>
        <end position="174"/>
    </location>
</feature>
<dbReference type="PANTHER" id="PTHR21354:SF0">
    <property type="entry name" value="ZINC FINGER PROTEIN 511"/>
    <property type="match status" value="1"/>
</dbReference>